<dbReference type="InterPro" id="IPR000551">
    <property type="entry name" value="MerR-type_HTH_dom"/>
</dbReference>
<dbReference type="PANTHER" id="PTHR30204">
    <property type="entry name" value="REDOX-CYCLING DRUG-SENSING TRANSCRIPTIONAL ACTIVATOR SOXR"/>
    <property type="match status" value="1"/>
</dbReference>
<gene>
    <name evidence="2" type="ORF">MSG_01492</name>
</gene>
<dbReference type="Gene3D" id="1.10.1660.10">
    <property type="match status" value="1"/>
</dbReference>
<organism evidence="2 3">
    <name type="scientific">Mycobacterium shigaense</name>
    <dbReference type="NCBI Taxonomy" id="722731"/>
    <lineage>
        <taxon>Bacteria</taxon>
        <taxon>Bacillati</taxon>
        <taxon>Actinomycetota</taxon>
        <taxon>Actinomycetes</taxon>
        <taxon>Mycobacteriales</taxon>
        <taxon>Mycobacteriaceae</taxon>
        <taxon>Mycobacterium</taxon>
        <taxon>Mycobacterium simiae complex</taxon>
    </lineage>
</organism>
<dbReference type="AlphaFoldDB" id="A0A1Z4EFC4"/>
<dbReference type="SUPFAM" id="SSF46955">
    <property type="entry name" value="Putative DNA-binding domain"/>
    <property type="match status" value="1"/>
</dbReference>
<dbReference type="PROSITE" id="PS00552">
    <property type="entry name" value="HTH_MERR_1"/>
    <property type="match status" value="1"/>
</dbReference>
<dbReference type="InterPro" id="IPR009061">
    <property type="entry name" value="DNA-bd_dom_put_sf"/>
</dbReference>
<accession>A0A1Z4EFC4</accession>
<dbReference type="KEGG" id="mshg:MSG_01492"/>
<dbReference type="GO" id="GO:0003700">
    <property type="term" value="F:DNA-binding transcription factor activity"/>
    <property type="evidence" value="ECO:0007669"/>
    <property type="project" value="InterPro"/>
</dbReference>
<dbReference type="InterPro" id="IPR047057">
    <property type="entry name" value="MerR_fam"/>
</dbReference>
<reference evidence="3" key="1">
    <citation type="submission" date="2017-06" db="EMBL/GenBank/DDBJ databases">
        <title>Complete Genome Sequence of Mycobacterium shigaense.</title>
        <authorList>
            <person name="Fukano H."/>
            <person name="Yoshida M."/>
            <person name="Kazumi Y."/>
            <person name="Ogura Y."/>
            <person name="Mitarai S."/>
            <person name="Hayashi T."/>
            <person name="Hoshino Y."/>
        </authorList>
    </citation>
    <scope>NUCLEOTIDE SEQUENCE [LARGE SCALE GENOMIC DNA]</scope>
    <source>
        <strain evidence="3">UN-152</strain>
    </source>
</reference>
<protein>
    <submittedName>
        <fullName evidence="2">MerR family transcriptional regulator</fullName>
    </submittedName>
</protein>
<evidence type="ECO:0000313" key="3">
    <source>
        <dbReference type="Proteomes" id="UP000217736"/>
    </source>
</evidence>
<proteinExistence type="predicted"/>
<dbReference type="CDD" id="cd01282">
    <property type="entry name" value="HTH_MerR-like_sg3"/>
    <property type="match status" value="1"/>
</dbReference>
<sequence>MRIGELSRATGVSTRALRYYEDQGLLGSQRRSNGYREYSPEAVRIVAFIQDLYRAGLPSKVIRDILPCTQTPGPATECSALLERIRQVRDELASKERRIAERRQTLEAYLAGPDAPRGLEPTSATRVSG</sequence>
<dbReference type="Pfam" id="PF13411">
    <property type="entry name" value="MerR_1"/>
    <property type="match status" value="1"/>
</dbReference>
<keyword evidence="1" id="KW-0238">DNA-binding</keyword>
<dbReference type="PANTHER" id="PTHR30204:SF97">
    <property type="entry name" value="MERR FAMILY REGULATORY PROTEIN"/>
    <property type="match status" value="1"/>
</dbReference>
<name>A0A1Z4EFC4_9MYCO</name>
<keyword evidence="3" id="KW-1185">Reference proteome</keyword>
<dbReference type="RefSeq" id="WP_096438378.1">
    <property type="nucleotide sequence ID" value="NZ_AP018164.1"/>
</dbReference>
<dbReference type="Proteomes" id="UP000217736">
    <property type="component" value="Chromosome"/>
</dbReference>
<dbReference type="PRINTS" id="PR00040">
    <property type="entry name" value="HTHMERR"/>
</dbReference>
<dbReference type="EMBL" id="AP018164">
    <property type="protein sequence ID" value="BAX91648.1"/>
    <property type="molecule type" value="Genomic_DNA"/>
</dbReference>
<dbReference type="SMART" id="SM00422">
    <property type="entry name" value="HTH_MERR"/>
    <property type="match status" value="1"/>
</dbReference>
<dbReference type="GO" id="GO:0003677">
    <property type="term" value="F:DNA binding"/>
    <property type="evidence" value="ECO:0007669"/>
    <property type="project" value="UniProtKB-KW"/>
</dbReference>
<evidence type="ECO:0000313" key="2">
    <source>
        <dbReference type="EMBL" id="BAX91648.1"/>
    </source>
</evidence>
<dbReference type="OrthoDB" id="9808480at2"/>
<dbReference type="PROSITE" id="PS50937">
    <property type="entry name" value="HTH_MERR_2"/>
    <property type="match status" value="1"/>
</dbReference>
<evidence type="ECO:0000256" key="1">
    <source>
        <dbReference type="ARBA" id="ARBA00023125"/>
    </source>
</evidence>